<feature type="signal peptide" evidence="1">
    <location>
        <begin position="1"/>
        <end position="22"/>
    </location>
</feature>
<organism evidence="3">
    <name type="scientific">Octactis speculum</name>
    <dbReference type="NCBI Taxonomy" id="3111310"/>
    <lineage>
        <taxon>Eukaryota</taxon>
        <taxon>Sar</taxon>
        <taxon>Stramenopiles</taxon>
        <taxon>Ochrophyta</taxon>
        <taxon>Dictyochophyceae</taxon>
        <taxon>Dictyochales</taxon>
        <taxon>Dictyochaceae</taxon>
        <taxon>Octactis</taxon>
    </lineage>
</organism>
<dbReference type="SUPFAM" id="SSF54001">
    <property type="entry name" value="Cysteine proteinases"/>
    <property type="match status" value="1"/>
</dbReference>
<accession>A0A7S2BQR0</accession>
<evidence type="ECO:0000259" key="2">
    <source>
        <dbReference type="SMART" id="SM00460"/>
    </source>
</evidence>
<keyword evidence="1" id="KW-0732">Signal</keyword>
<dbReference type="AlphaFoldDB" id="A0A7S2BQR0"/>
<dbReference type="InterPro" id="IPR002931">
    <property type="entry name" value="Transglutaminase-like"/>
</dbReference>
<name>A0A7S2BQR0_9STRA</name>
<dbReference type="Pfam" id="PF01841">
    <property type="entry name" value="Transglut_core"/>
    <property type="match status" value="1"/>
</dbReference>
<gene>
    <name evidence="3" type="ORF">DSPE1174_LOCUS9382</name>
</gene>
<dbReference type="Gene3D" id="3.10.620.30">
    <property type="match status" value="1"/>
</dbReference>
<proteinExistence type="predicted"/>
<dbReference type="PANTHER" id="PTHR35532">
    <property type="entry name" value="SIMILAR TO POLYHYDROXYALKANOATE DEPOLYMERASE"/>
    <property type="match status" value="1"/>
</dbReference>
<dbReference type="InterPro" id="IPR038765">
    <property type="entry name" value="Papain-like_cys_pep_sf"/>
</dbReference>
<evidence type="ECO:0000313" key="3">
    <source>
        <dbReference type="EMBL" id="CAD9404076.1"/>
    </source>
</evidence>
<dbReference type="PANTHER" id="PTHR35532:SF5">
    <property type="entry name" value="CARBOHYDRATE-BINDING DOMAIN-CONTAINING PROTEIN"/>
    <property type="match status" value="1"/>
</dbReference>
<dbReference type="SMART" id="SM00460">
    <property type="entry name" value="TGc"/>
    <property type="match status" value="1"/>
</dbReference>
<dbReference type="EMBL" id="HBGS01017813">
    <property type="protein sequence ID" value="CAD9404076.1"/>
    <property type="molecule type" value="Transcribed_RNA"/>
</dbReference>
<feature type="domain" description="Transglutaminase-like" evidence="2">
    <location>
        <begin position="192"/>
        <end position="255"/>
    </location>
</feature>
<reference evidence="3" key="1">
    <citation type="submission" date="2021-01" db="EMBL/GenBank/DDBJ databases">
        <authorList>
            <person name="Corre E."/>
            <person name="Pelletier E."/>
            <person name="Niang G."/>
            <person name="Scheremetjew M."/>
            <person name="Finn R."/>
            <person name="Kale V."/>
            <person name="Holt S."/>
            <person name="Cochrane G."/>
            <person name="Meng A."/>
            <person name="Brown T."/>
            <person name="Cohen L."/>
        </authorList>
    </citation>
    <scope>NUCLEOTIDE SEQUENCE</scope>
    <source>
        <strain evidence="3">CCMP1381</strain>
    </source>
</reference>
<sequence>MNLRFSSLILAFGGFFATTTIAECPGSWYCACADNTIPYPPDECRPVLNATNDAIVFLSASLPPWDVVNAASLGFPTAGAPDIDGLNYGILQPTVNLSLVNRAKLSWAADVPEAEFNDYVLPYASVNEARSNWRPLLRDALLDTVLAGDALLTSDVVTAVNSFLWSDAALSPNAPIVFKSSMTPLVYDPMSVLAFGYASCTGVSILFVDALRSVGVAARLVGTPAWNGVAANGNHNWVEVYDPENKSWGFIEAAPAGGGETLTDPCDKWFCNPSHVANGTQFFAARWDSEAAEGTVYPMAWDLDNLNIPGVDRTDYYATACAAC</sequence>
<evidence type="ECO:0000256" key="1">
    <source>
        <dbReference type="SAM" id="SignalP"/>
    </source>
</evidence>
<feature type="chain" id="PRO_5030639680" description="Transglutaminase-like domain-containing protein" evidence="1">
    <location>
        <begin position="23"/>
        <end position="324"/>
    </location>
</feature>
<protein>
    <recommendedName>
        <fullName evidence="2">Transglutaminase-like domain-containing protein</fullName>
    </recommendedName>
</protein>